<reference evidence="1" key="1">
    <citation type="journal article" date="2015" name="Nature">
        <title>Complex archaea that bridge the gap between prokaryotes and eukaryotes.</title>
        <authorList>
            <person name="Spang A."/>
            <person name="Saw J.H."/>
            <person name="Jorgensen S.L."/>
            <person name="Zaremba-Niedzwiedzka K."/>
            <person name="Martijn J."/>
            <person name="Lind A.E."/>
            <person name="van Eijk R."/>
            <person name="Schleper C."/>
            <person name="Guy L."/>
            <person name="Ettema T.J."/>
        </authorList>
    </citation>
    <scope>NUCLEOTIDE SEQUENCE</scope>
</reference>
<comment type="caution">
    <text evidence="1">The sequence shown here is derived from an EMBL/GenBank/DDBJ whole genome shotgun (WGS) entry which is preliminary data.</text>
</comment>
<sequence>MSFLDFDNDGDFDIQDAAILGGIMGFAEESIREEESGLVDEKLENIEVNPEKIDDVNLRLFYNGNPKLFNHVVNTIRKHIATAKARRQMKDDMEEVQHEIDAMKESEAYMSKEDLP</sequence>
<proteinExistence type="predicted"/>
<gene>
    <name evidence="1" type="ORF">LCGC14_0797390</name>
</gene>
<evidence type="ECO:0000313" key="1">
    <source>
        <dbReference type="EMBL" id="KKN34068.1"/>
    </source>
</evidence>
<accession>A0A0F9SXW0</accession>
<dbReference type="AlphaFoldDB" id="A0A0F9SXW0"/>
<organism evidence="1">
    <name type="scientific">marine sediment metagenome</name>
    <dbReference type="NCBI Taxonomy" id="412755"/>
    <lineage>
        <taxon>unclassified sequences</taxon>
        <taxon>metagenomes</taxon>
        <taxon>ecological metagenomes</taxon>
    </lineage>
</organism>
<dbReference type="EMBL" id="LAZR01002131">
    <property type="protein sequence ID" value="KKN34068.1"/>
    <property type="molecule type" value="Genomic_DNA"/>
</dbReference>
<protein>
    <submittedName>
        <fullName evidence="1">Uncharacterized protein</fullName>
    </submittedName>
</protein>
<name>A0A0F9SXW0_9ZZZZ</name>